<evidence type="ECO:0000313" key="1">
    <source>
        <dbReference type="EMBL" id="QKJ30289.1"/>
    </source>
</evidence>
<sequence length="108" mass="12333">MMINTKTAIQQARIYIYELDNCAREFGFKADEGWKLNVLSDAEKVVVEKQYHPVISVKALPEVLSELFNLVKDALSQVKPNIINSMTPENLSMCGLQYLVAYNPKRVR</sequence>
<name>A0A7D4QSX2_9SPHI</name>
<dbReference type="RefSeq" id="WP_173414976.1">
    <property type="nucleotide sequence ID" value="NZ_CP054139.1"/>
</dbReference>
<dbReference type="EMBL" id="CP054139">
    <property type="protein sequence ID" value="QKJ30289.1"/>
    <property type="molecule type" value="Genomic_DNA"/>
</dbReference>
<keyword evidence="2" id="KW-1185">Reference proteome</keyword>
<dbReference type="Proteomes" id="UP000505355">
    <property type="component" value="Chromosome"/>
</dbReference>
<reference evidence="1 2" key="1">
    <citation type="submission" date="2020-05" db="EMBL/GenBank/DDBJ databases">
        <title>Mucilaginibacter mali sp. nov.</title>
        <authorList>
            <person name="Kim H.S."/>
            <person name="Lee K.C."/>
            <person name="Suh M.K."/>
            <person name="Kim J.-S."/>
            <person name="Han K.-I."/>
            <person name="Eom M.K."/>
            <person name="Shin Y.K."/>
            <person name="Lee J.-S."/>
        </authorList>
    </citation>
    <scope>NUCLEOTIDE SEQUENCE [LARGE SCALE GENOMIC DNA]</scope>
    <source>
        <strain evidence="1 2">G2-14</strain>
    </source>
</reference>
<organism evidence="1 2">
    <name type="scientific">Mucilaginibacter mali</name>
    <dbReference type="NCBI Taxonomy" id="2740462"/>
    <lineage>
        <taxon>Bacteria</taxon>
        <taxon>Pseudomonadati</taxon>
        <taxon>Bacteroidota</taxon>
        <taxon>Sphingobacteriia</taxon>
        <taxon>Sphingobacteriales</taxon>
        <taxon>Sphingobacteriaceae</taxon>
        <taxon>Mucilaginibacter</taxon>
    </lineage>
</organism>
<protein>
    <submittedName>
        <fullName evidence="1">Uncharacterized protein</fullName>
    </submittedName>
</protein>
<gene>
    <name evidence="1" type="ORF">HQ865_11115</name>
</gene>
<dbReference type="AlphaFoldDB" id="A0A7D4QSX2"/>
<accession>A0A7D4QSX2</accession>
<proteinExistence type="predicted"/>
<evidence type="ECO:0000313" key="2">
    <source>
        <dbReference type="Proteomes" id="UP000505355"/>
    </source>
</evidence>
<dbReference type="KEGG" id="mmab:HQ865_11115"/>